<feature type="transmembrane region" description="Helical" evidence="2">
    <location>
        <begin position="25"/>
        <end position="45"/>
    </location>
</feature>
<reference evidence="3" key="1">
    <citation type="submission" date="2021-02" db="EMBL/GenBank/DDBJ databases">
        <authorList>
            <person name="Cremers G."/>
            <person name="Picone N."/>
        </authorList>
    </citation>
    <scope>NUCLEOTIDE SEQUENCE</scope>
    <source>
        <strain evidence="3">PQ17</strain>
    </source>
</reference>
<dbReference type="Proteomes" id="UP000663859">
    <property type="component" value="Unassembled WGS sequence"/>
</dbReference>
<evidence type="ECO:0000313" key="4">
    <source>
        <dbReference type="Proteomes" id="UP000663859"/>
    </source>
</evidence>
<dbReference type="Pfam" id="PF14235">
    <property type="entry name" value="DUF4337"/>
    <property type="match status" value="1"/>
</dbReference>
<feature type="coiled-coil region" evidence="1">
    <location>
        <begin position="97"/>
        <end position="134"/>
    </location>
</feature>
<keyword evidence="4" id="KW-1185">Reference proteome</keyword>
<evidence type="ECO:0000256" key="1">
    <source>
        <dbReference type="SAM" id="Coils"/>
    </source>
</evidence>
<comment type="caution">
    <text evidence="3">The sequence shown here is derived from an EMBL/GenBank/DDBJ whole genome shotgun (WGS) entry which is preliminary data.</text>
</comment>
<accession>A0A8J2BT07</accession>
<name>A0A8J2BT07_9BACT</name>
<evidence type="ECO:0008006" key="5">
    <source>
        <dbReference type="Google" id="ProtNLM"/>
    </source>
</evidence>
<dbReference type="RefSeq" id="WP_174581986.1">
    <property type="nucleotide sequence ID" value="NZ_CAJNOB010000012.1"/>
</dbReference>
<dbReference type="AlphaFoldDB" id="A0A8J2BT07"/>
<dbReference type="InterPro" id="IPR025570">
    <property type="entry name" value="DUF4337"/>
</dbReference>
<keyword evidence="2" id="KW-0812">Transmembrane</keyword>
<organism evidence="3 4">
    <name type="scientific">Candidatus Methylacidithermus pantelleriae</name>
    <dbReference type="NCBI Taxonomy" id="2744239"/>
    <lineage>
        <taxon>Bacteria</taxon>
        <taxon>Pseudomonadati</taxon>
        <taxon>Verrucomicrobiota</taxon>
        <taxon>Methylacidiphilae</taxon>
        <taxon>Methylacidiphilales</taxon>
        <taxon>Methylacidiphilaceae</taxon>
        <taxon>Candidatus Methylacidithermus</taxon>
    </lineage>
</organism>
<proteinExistence type="predicted"/>
<gene>
    <name evidence="3" type="ORF">MPNT_20187</name>
</gene>
<keyword evidence="1" id="KW-0175">Coiled coil</keyword>
<keyword evidence="2" id="KW-0472">Membrane</keyword>
<sequence>MNPTEHTPLAEAPFEGKTQEGHASLNQWLAVFTAILACCGAIINYQGSLVFRKALEAKNDAILKKAHATDLWNYYQAVSTKQHIMELAMLIAPQSASEGFKQKLQKYQSQKKELEEKARQLDEASEKANELSEKLTHPHRRLEQALTLVEIAIAVTSVAALTQKRWLLWLAGASAAGSLVLWGMAFWV</sequence>
<dbReference type="EMBL" id="CAJNOB010000012">
    <property type="protein sequence ID" value="CAF0696319.1"/>
    <property type="molecule type" value="Genomic_DNA"/>
</dbReference>
<keyword evidence="2" id="KW-1133">Transmembrane helix</keyword>
<evidence type="ECO:0000256" key="2">
    <source>
        <dbReference type="SAM" id="Phobius"/>
    </source>
</evidence>
<evidence type="ECO:0000313" key="3">
    <source>
        <dbReference type="EMBL" id="CAF0696319.1"/>
    </source>
</evidence>
<protein>
    <recommendedName>
        <fullName evidence="5">DUF4337 domain-containing protein</fullName>
    </recommendedName>
</protein>
<feature type="transmembrane region" description="Helical" evidence="2">
    <location>
        <begin position="166"/>
        <end position="187"/>
    </location>
</feature>